<evidence type="ECO:0000256" key="6">
    <source>
        <dbReference type="PROSITE-ProRule" id="PRU00169"/>
    </source>
</evidence>
<dbReference type="Pfam" id="PF00072">
    <property type="entry name" value="Response_reg"/>
    <property type="match status" value="1"/>
</dbReference>
<dbReference type="InterPro" id="IPR001789">
    <property type="entry name" value="Sig_transdc_resp-reg_receiver"/>
</dbReference>
<dbReference type="EMBL" id="JAPYKO010000003">
    <property type="protein sequence ID" value="MEI9401766.1"/>
    <property type="molecule type" value="Genomic_DNA"/>
</dbReference>
<feature type="DNA-binding region" description="OmpR/PhoB-type" evidence="7">
    <location>
        <begin position="126"/>
        <end position="225"/>
    </location>
</feature>
<protein>
    <submittedName>
        <fullName evidence="10">Winged helix-turn-helix domain-containing protein</fullName>
    </submittedName>
</protein>
<dbReference type="SMART" id="SM00862">
    <property type="entry name" value="Trans_reg_C"/>
    <property type="match status" value="1"/>
</dbReference>
<evidence type="ECO:0000256" key="7">
    <source>
        <dbReference type="PROSITE-ProRule" id="PRU01091"/>
    </source>
</evidence>
<dbReference type="Proteomes" id="UP001366503">
    <property type="component" value="Unassembled WGS sequence"/>
</dbReference>
<dbReference type="RefSeq" id="WP_337092093.1">
    <property type="nucleotide sequence ID" value="NZ_JAPYKO010000003.1"/>
</dbReference>
<gene>
    <name evidence="10" type="ORF">O7A05_06160</name>
</gene>
<evidence type="ECO:0000313" key="11">
    <source>
        <dbReference type="Proteomes" id="UP001366503"/>
    </source>
</evidence>
<keyword evidence="5" id="KW-0804">Transcription</keyword>
<dbReference type="Pfam" id="PF00486">
    <property type="entry name" value="Trans_reg_C"/>
    <property type="match status" value="1"/>
</dbReference>
<dbReference type="PANTHER" id="PTHR48111">
    <property type="entry name" value="REGULATOR OF RPOS"/>
    <property type="match status" value="1"/>
</dbReference>
<evidence type="ECO:0000259" key="8">
    <source>
        <dbReference type="PROSITE" id="PS50110"/>
    </source>
</evidence>
<dbReference type="Gene3D" id="3.40.50.2300">
    <property type="match status" value="1"/>
</dbReference>
<keyword evidence="2" id="KW-0902">Two-component regulatory system</keyword>
<sequence>MKNILVLSQDASTRELLVDLLSKQEFRISAVESGQQAASKMVSEALDLAIVDLSLGREDGLQFVRDFGANRDLPIIIISADYLDESDKVVGLETGARDYITKPFGHPEFLARVRAAVRQRPGRERNAIFNFDDWQVSTKRRRLRRGTDIEVKLTAGEFNLLMAFLKNPGRVLSREQLLKATRVYDQEVYDRSIDVLILRLRRKLAHRSTLQYIRTERGAGYVFESAVDVKELRTRR</sequence>
<feature type="modified residue" description="4-aspartylphosphate" evidence="6">
    <location>
        <position position="52"/>
    </location>
</feature>
<dbReference type="InterPro" id="IPR011006">
    <property type="entry name" value="CheY-like_superfamily"/>
</dbReference>
<evidence type="ECO:0000256" key="1">
    <source>
        <dbReference type="ARBA" id="ARBA00022553"/>
    </source>
</evidence>
<dbReference type="Gene3D" id="6.10.250.690">
    <property type="match status" value="1"/>
</dbReference>
<evidence type="ECO:0000256" key="4">
    <source>
        <dbReference type="ARBA" id="ARBA00023125"/>
    </source>
</evidence>
<dbReference type="PANTHER" id="PTHR48111:SF4">
    <property type="entry name" value="DNA-BINDING DUAL TRANSCRIPTIONAL REGULATOR OMPR"/>
    <property type="match status" value="1"/>
</dbReference>
<dbReference type="SMART" id="SM00448">
    <property type="entry name" value="REC"/>
    <property type="match status" value="1"/>
</dbReference>
<evidence type="ECO:0000256" key="3">
    <source>
        <dbReference type="ARBA" id="ARBA00023015"/>
    </source>
</evidence>
<organism evidence="10 11">
    <name type="scientific">Mesorhizobium argentiipisi</name>
    <dbReference type="NCBI Taxonomy" id="3015175"/>
    <lineage>
        <taxon>Bacteria</taxon>
        <taxon>Pseudomonadati</taxon>
        <taxon>Pseudomonadota</taxon>
        <taxon>Alphaproteobacteria</taxon>
        <taxon>Hyphomicrobiales</taxon>
        <taxon>Phyllobacteriaceae</taxon>
        <taxon>Mesorhizobium</taxon>
    </lineage>
</organism>
<comment type="caution">
    <text evidence="10">The sequence shown here is derived from an EMBL/GenBank/DDBJ whole genome shotgun (WGS) entry which is preliminary data.</text>
</comment>
<reference evidence="10 11" key="1">
    <citation type="submission" date="2022-12" db="EMBL/GenBank/DDBJ databases">
        <authorList>
            <person name="Muema E."/>
        </authorList>
    </citation>
    <scope>NUCLEOTIDE SEQUENCE [LARGE SCALE GENOMIC DNA]</scope>
    <source>
        <strain evidence="11">1330</strain>
    </source>
</reference>
<dbReference type="InterPro" id="IPR016032">
    <property type="entry name" value="Sig_transdc_resp-reg_C-effctor"/>
</dbReference>
<feature type="domain" description="OmpR/PhoB-type" evidence="9">
    <location>
        <begin position="126"/>
        <end position="225"/>
    </location>
</feature>
<evidence type="ECO:0000259" key="9">
    <source>
        <dbReference type="PROSITE" id="PS51755"/>
    </source>
</evidence>
<dbReference type="SUPFAM" id="SSF46894">
    <property type="entry name" value="C-terminal effector domain of the bipartite response regulators"/>
    <property type="match status" value="1"/>
</dbReference>
<dbReference type="SUPFAM" id="SSF52172">
    <property type="entry name" value="CheY-like"/>
    <property type="match status" value="1"/>
</dbReference>
<proteinExistence type="predicted"/>
<evidence type="ECO:0000256" key="2">
    <source>
        <dbReference type="ARBA" id="ARBA00023012"/>
    </source>
</evidence>
<keyword evidence="11" id="KW-1185">Reference proteome</keyword>
<evidence type="ECO:0000313" key="10">
    <source>
        <dbReference type="EMBL" id="MEI9401766.1"/>
    </source>
</evidence>
<feature type="domain" description="Response regulatory" evidence="8">
    <location>
        <begin position="3"/>
        <end position="117"/>
    </location>
</feature>
<dbReference type="PROSITE" id="PS51755">
    <property type="entry name" value="OMPR_PHOB"/>
    <property type="match status" value="1"/>
</dbReference>
<dbReference type="InterPro" id="IPR036388">
    <property type="entry name" value="WH-like_DNA-bd_sf"/>
</dbReference>
<name>A0ABU8K7N7_9HYPH</name>
<keyword evidence="4 7" id="KW-0238">DNA-binding</keyword>
<dbReference type="InterPro" id="IPR001867">
    <property type="entry name" value="OmpR/PhoB-type_DNA-bd"/>
</dbReference>
<dbReference type="PROSITE" id="PS50110">
    <property type="entry name" value="RESPONSE_REGULATORY"/>
    <property type="match status" value="1"/>
</dbReference>
<keyword evidence="3" id="KW-0805">Transcription regulation</keyword>
<dbReference type="Gene3D" id="1.10.10.10">
    <property type="entry name" value="Winged helix-like DNA-binding domain superfamily/Winged helix DNA-binding domain"/>
    <property type="match status" value="1"/>
</dbReference>
<keyword evidence="1 6" id="KW-0597">Phosphoprotein</keyword>
<evidence type="ECO:0000256" key="5">
    <source>
        <dbReference type="ARBA" id="ARBA00023163"/>
    </source>
</evidence>
<dbReference type="CDD" id="cd00383">
    <property type="entry name" value="trans_reg_C"/>
    <property type="match status" value="1"/>
</dbReference>
<accession>A0ABU8K7N7</accession>
<dbReference type="InterPro" id="IPR039420">
    <property type="entry name" value="WalR-like"/>
</dbReference>